<dbReference type="EMBL" id="NKXS01007570">
    <property type="protein sequence ID" value="PIM99490.1"/>
    <property type="molecule type" value="Genomic_DNA"/>
</dbReference>
<dbReference type="PANTHER" id="PTHR34792">
    <property type="entry name" value="OS02G0121500 PROTEIN"/>
    <property type="match status" value="1"/>
</dbReference>
<proteinExistence type="predicted"/>
<name>A0A2G9G2G5_9LAMI</name>
<dbReference type="InterPro" id="IPR040305">
    <property type="entry name" value="At1g75730-like"/>
</dbReference>
<evidence type="ECO:0000313" key="3">
    <source>
        <dbReference type="Proteomes" id="UP000231279"/>
    </source>
</evidence>
<keyword evidence="3" id="KW-1185">Reference proteome</keyword>
<gene>
    <name evidence="2" type="ORF">CDL12_28018</name>
</gene>
<dbReference type="PANTHER" id="PTHR34792:SF1">
    <property type="entry name" value="OS02G0121500 PROTEIN"/>
    <property type="match status" value="1"/>
</dbReference>
<dbReference type="AlphaFoldDB" id="A0A2G9G2G5"/>
<evidence type="ECO:0000256" key="1">
    <source>
        <dbReference type="SAM" id="MobiDB-lite"/>
    </source>
</evidence>
<feature type="region of interest" description="Disordered" evidence="1">
    <location>
        <begin position="1"/>
        <end position="34"/>
    </location>
</feature>
<feature type="region of interest" description="Disordered" evidence="1">
    <location>
        <begin position="188"/>
        <end position="210"/>
    </location>
</feature>
<dbReference type="Proteomes" id="UP000231279">
    <property type="component" value="Unassembled WGS sequence"/>
</dbReference>
<protein>
    <submittedName>
        <fullName evidence="2">Uncharacterized protein</fullName>
    </submittedName>
</protein>
<accession>A0A2G9G2G5</accession>
<reference evidence="3" key="1">
    <citation type="journal article" date="2018" name="Gigascience">
        <title>Genome assembly of the Pink Ipe (Handroanthus impetiginosus, Bignoniaceae), a highly valued, ecologically keystone Neotropical timber forest tree.</title>
        <authorList>
            <person name="Silva-Junior O.B."/>
            <person name="Grattapaglia D."/>
            <person name="Novaes E."/>
            <person name="Collevatti R.G."/>
        </authorList>
    </citation>
    <scope>NUCLEOTIDE SEQUENCE [LARGE SCALE GENOMIC DNA]</scope>
    <source>
        <strain evidence="3">cv. UFG-1</strain>
    </source>
</reference>
<evidence type="ECO:0000313" key="2">
    <source>
        <dbReference type="EMBL" id="PIM99490.1"/>
    </source>
</evidence>
<dbReference type="OrthoDB" id="778649at2759"/>
<organism evidence="2 3">
    <name type="scientific">Handroanthus impetiginosus</name>
    <dbReference type="NCBI Taxonomy" id="429701"/>
    <lineage>
        <taxon>Eukaryota</taxon>
        <taxon>Viridiplantae</taxon>
        <taxon>Streptophyta</taxon>
        <taxon>Embryophyta</taxon>
        <taxon>Tracheophyta</taxon>
        <taxon>Spermatophyta</taxon>
        <taxon>Magnoliopsida</taxon>
        <taxon>eudicotyledons</taxon>
        <taxon>Gunneridae</taxon>
        <taxon>Pentapetalae</taxon>
        <taxon>asterids</taxon>
        <taxon>lamiids</taxon>
        <taxon>Lamiales</taxon>
        <taxon>Bignoniaceae</taxon>
        <taxon>Crescentiina</taxon>
        <taxon>Tabebuia alliance</taxon>
        <taxon>Handroanthus</taxon>
    </lineage>
</organism>
<comment type="caution">
    <text evidence="2">The sequence shown here is derived from an EMBL/GenBank/DDBJ whole genome shotgun (WGS) entry which is preliminary data.</text>
</comment>
<sequence length="605" mass="66433">MGSAGFDGEDESQPSTSNGKKYKSPRRLRQDFSAVNYASVPRKLRSAIKNRGRESVVSPLSISKKQRHVLIGVQSLRKNGAKKSKLNMKPGHITKDEEEVAETLYALAHMFSDANNSNQPGSNDEQLKTKSSAILEPGSSMKPIEDTGTLTLHEESRKISSKVTLDTSCQSSIMVDSMAQVVKQPELPNSKQPAIPSTFGVQSDLRPGDRPAVATVDMTTSSDKEAIDQKPVTATQYGKNYNPIVDKSKGLYLSSLSATGVSSSETPGPSCLRLPAWFESTNYASQPRAPEEDINPEKYTRAPVESKTLWKKCSAHVYISRLIKVLQISERKDGLLEKPTQLTTCEGAELRPHVSSHNETMGIHGISSSGITHSAEIQNDILLHKRPLEDQHLASETSALCSSSKQSYDFLSLGSGVCGLDANDGIDRSGHSHEALEQFHRSSQNHSATLLSLPQNGYSSTFHGHNTALAAQQIQLPQYLNSRFTSQMGQQLESQQQKWAAQLPKPYNTGGVGAPHLPNWKNRGRGSSSVLNYAHTLFPHLDAALASKYQQFSPSQQQLMAMNSSMPLSNAKRHHHQLAFGFERNGTAFYHENIQQLQLPCNQHL</sequence>